<keyword evidence="3" id="KW-1185">Reference proteome</keyword>
<dbReference type="EMBL" id="BQNB010020021">
    <property type="protein sequence ID" value="GJT91461.1"/>
    <property type="molecule type" value="Genomic_DNA"/>
</dbReference>
<feature type="region of interest" description="Disordered" evidence="1">
    <location>
        <begin position="1"/>
        <end position="108"/>
    </location>
</feature>
<protein>
    <submittedName>
        <fullName evidence="2">Uncharacterized protein</fullName>
    </submittedName>
</protein>
<feature type="compositionally biased region" description="Polar residues" evidence="1">
    <location>
        <begin position="73"/>
        <end position="105"/>
    </location>
</feature>
<reference evidence="2" key="2">
    <citation type="submission" date="2022-01" db="EMBL/GenBank/DDBJ databases">
        <authorList>
            <person name="Yamashiro T."/>
            <person name="Shiraishi A."/>
            <person name="Satake H."/>
            <person name="Nakayama K."/>
        </authorList>
    </citation>
    <scope>NUCLEOTIDE SEQUENCE</scope>
</reference>
<dbReference type="Proteomes" id="UP001151760">
    <property type="component" value="Unassembled WGS sequence"/>
</dbReference>
<feature type="compositionally biased region" description="Polar residues" evidence="1">
    <location>
        <begin position="1"/>
        <end position="23"/>
    </location>
</feature>
<name>A0ABQ5HUC6_9ASTR</name>
<sequence>MCVSSQAHVASFVGSWQSKTQSEFVLPRPTKSRPTESRPAENRPTESKPPGSRPTESRPPGSRPTESRPHASEGQSNDIPNNSTINDNIAETTPENTIKNSNNPLNGRKQVRVMNGLLDKSSECSREITKMFKERIDDTGYTWRKVSQPTKNFYFGEFKKPRQHEGTWDAKSLLELSFVGKASLASTHFGKIINSYEEFLFPLEVGKWSHNVYAPDIIRIAHTWLVILWHFICCEFVPDAGMVTVLDYSGASL</sequence>
<feature type="compositionally biased region" description="Basic and acidic residues" evidence="1">
    <location>
        <begin position="33"/>
        <end position="46"/>
    </location>
</feature>
<evidence type="ECO:0000313" key="3">
    <source>
        <dbReference type="Proteomes" id="UP001151760"/>
    </source>
</evidence>
<accession>A0ABQ5HUC6</accession>
<evidence type="ECO:0000256" key="1">
    <source>
        <dbReference type="SAM" id="MobiDB-lite"/>
    </source>
</evidence>
<comment type="caution">
    <text evidence="2">The sequence shown here is derived from an EMBL/GenBank/DDBJ whole genome shotgun (WGS) entry which is preliminary data.</text>
</comment>
<organism evidence="2 3">
    <name type="scientific">Tanacetum coccineum</name>
    <dbReference type="NCBI Taxonomy" id="301880"/>
    <lineage>
        <taxon>Eukaryota</taxon>
        <taxon>Viridiplantae</taxon>
        <taxon>Streptophyta</taxon>
        <taxon>Embryophyta</taxon>
        <taxon>Tracheophyta</taxon>
        <taxon>Spermatophyta</taxon>
        <taxon>Magnoliopsida</taxon>
        <taxon>eudicotyledons</taxon>
        <taxon>Gunneridae</taxon>
        <taxon>Pentapetalae</taxon>
        <taxon>asterids</taxon>
        <taxon>campanulids</taxon>
        <taxon>Asterales</taxon>
        <taxon>Asteraceae</taxon>
        <taxon>Asteroideae</taxon>
        <taxon>Anthemideae</taxon>
        <taxon>Anthemidinae</taxon>
        <taxon>Tanacetum</taxon>
    </lineage>
</organism>
<proteinExistence type="predicted"/>
<gene>
    <name evidence="2" type="ORF">Tco_1080306</name>
</gene>
<reference evidence="2" key="1">
    <citation type="journal article" date="2022" name="Int. J. Mol. Sci.">
        <title>Draft Genome of Tanacetum Coccineum: Genomic Comparison of Closely Related Tanacetum-Family Plants.</title>
        <authorList>
            <person name="Yamashiro T."/>
            <person name="Shiraishi A."/>
            <person name="Nakayama K."/>
            <person name="Satake H."/>
        </authorList>
    </citation>
    <scope>NUCLEOTIDE SEQUENCE</scope>
</reference>
<evidence type="ECO:0000313" key="2">
    <source>
        <dbReference type="EMBL" id="GJT91461.1"/>
    </source>
</evidence>